<name>A0A7Y4IG70_MYXXA</name>
<evidence type="ECO:0000313" key="2">
    <source>
        <dbReference type="EMBL" id="NOJ78677.1"/>
    </source>
</evidence>
<comment type="caution">
    <text evidence="2">The sequence shown here is derived from an EMBL/GenBank/DDBJ whole genome shotgun (WGS) entry which is preliminary data.</text>
</comment>
<dbReference type="InterPro" id="IPR013320">
    <property type="entry name" value="ConA-like_dom_sf"/>
</dbReference>
<proteinExistence type="predicted"/>
<evidence type="ECO:0000313" key="3">
    <source>
        <dbReference type="Proteomes" id="UP000533080"/>
    </source>
</evidence>
<accession>A0A7Y4IG70</accession>
<dbReference type="Pfam" id="PF13385">
    <property type="entry name" value="Laminin_G_3"/>
    <property type="match status" value="1"/>
</dbReference>
<gene>
    <name evidence="2" type="ORF">HNV28_10015</name>
</gene>
<dbReference type="PROSITE" id="PS51257">
    <property type="entry name" value="PROKAR_LIPOPROTEIN"/>
    <property type="match status" value="1"/>
</dbReference>
<dbReference type="SUPFAM" id="SSF63825">
    <property type="entry name" value="YWTD domain"/>
    <property type="match status" value="1"/>
</dbReference>
<dbReference type="AlphaFoldDB" id="A0A7Y4IG70"/>
<reference evidence="2 3" key="1">
    <citation type="submission" date="2020-05" db="EMBL/GenBank/DDBJ databases">
        <authorList>
            <person name="Whitworth D."/>
        </authorList>
    </citation>
    <scope>NUCLEOTIDE SEQUENCE [LARGE SCALE GENOMIC DNA]</scope>
    <source>
        <strain evidence="2 3">AM005</strain>
    </source>
</reference>
<dbReference type="InterPro" id="IPR011042">
    <property type="entry name" value="6-blade_b-propeller_TolB-like"/>
</dbReference>
<evidence type="ECO:0000256" key="1">
    <source>
        <dbReference type="SAM" id="MobiDB-lite"/>
    </source>
</evidence>
<dbReference type="Gene3D" id="2.120.10.30">
    <property type="entry name" value="TolB, C-terminal domain"/>
    <property type="match status" value="1"/>
</dbReference>
<dbReference type="SUPFAM" id="SSF49899">
    <property type="entry name" value="Concanavalin A-like lectins/glucanases"/>
    <property type="match status" value="1"/>
</dbReference>
<dbReference type="Gene3D" id="2.60.120.200">
    <property type="match status" value="1"/>
</dbReference>
<dbReference type="Proteomes" id="UP000533080">
    <property type="component" value="Unassembled WGS sequence"/>
</dbReference>
<dbReference type="EMBL" id="JABFNT010000025">
    <property type="protein sequence ID" value="NOJ78677.1"/>
    <property type="molecule type" value="Genomic_DNA"/>
</dbReference>
<feature type="region of interest" description="Disordered" evidence="1">
    <location>
        <begin position="59"/>
        <end position="94"/>
    </location>
</feature>
<feature type="compositionally biased region" description="Basic residues" evidence="1">
    <location>
        <begin position="71"/>
        <end position="86"/>
    </location>
</feature>
<protein>
    <submittedName>
        <fullName evidence="2">LamG domain-containing protein</fullName>
    </submittedName>
</protein>
<sequence length="627" mass="65810">MKGPALPGRSYITRSLLRRDTGSASSQGVLAACRRHVAGLSRHSPGAQSPYQRVRWRRRATPLDGSVSSPIRKRSSSGHERCKHRLAPGDSTTHCRSLAPLQVKAMRTMSEFSSRNSKPRGGWDALRQATKVSAMLAGVLGLVGCTPEQQLQLEQDALSSSRAGLTMGGSSLLHRYSFTAGGTDSVSAAHATLEGGATTVNGEVILNGAGAYVNLPITGTLASLQDATFEAWVKWDSASGQTWARIFDFNDGVWYKSLVLTPRNGGFDSGPAVNTPRFSIFSPAISGEEQATSAIKFPMGALTHVAVTMDSVARVNRLYIDGVQVAQTTTPTALTPASLGTLANAWLGRSAYSADPFFKGSISEFRVHGAALSSNALTASYQAGPDTVMAPGTEHVVIDGRTDVAGMAADTTSVYWVEKRTDGQVMKASLSTGRAQVLASGRENPSAVTTDATFVYWVENGTTIFKMPVNGGSITSLASGLSGIGQLVTDGAELFWTQGGSILHMPVQGGTPAILYTTALAGPLAVDGHHLYWMVPGGTIVKAAKPGGPASSFWNSSNSTTGIASDGTDLFIAENLSPYDILRLPVGGSQWALAFAVRYGNITSLAVGPNRVAWFDPSLGAILAKGK</sequence>
<organism evidence="2 3">
    <name type="scientific">Myxococcus xanthus</name>
    <dbReference type="NCBI Taxonomy" id="34"/>
    <lineage>
        <taxon>Bacteria</taxon>
        <taxon>Pseudomonadati</taxon>
        <taxon>Myxococcota</taxon>
        <taxon>Myxococcia</taxon>
        <taxon>Myxococcales</taxon>
        <taxon>Cystobacterineae</taxon>
        <taxon>Myxococcaceae</taxon>
        <taxon>Myxococcus</taxon>
    </lineage>
</organism>